<proteinExistence type="predicted"/>
<protein>
    <submittedName>
        <fullName evidence="1">Uncharacterized protein</fullName>
    </submittedName>
</protein>
<dbReference type="EMBL" id="BMAT01003211">
    <property type="protein sequence ID" value="GFS21914.1"/>
    <property type="molecule type" value="Genomic_DNA"/>
</dbReference>
<evidence type="ECO:0000313" key="2">
    <source>
        <dbReference type="Proteomes" id="UP000762676"/>
    </source>
</evidence>
<keyword evidence="2" id="KW-1185">Reference proteome</keyword>
<dbReference type="Proteomes" id="UP000762676">
    <property type="component" value="Unassembled WGS sequence"/>
</dbReference>
<sequence length="104" mass="11898">MTWYTLCVIIKVRPIRVLSVLPRNSSDLTFVKSNNRIPTLKFSDLGSEEDRSPNSVWTMTSTVVSTGAVAWQRLCYGRYEISDDVIRSGVLPRRLEKNHARARN</sequence>
<gene>
    <name evidence="1" type="ORF">ElyMa_001605100</name>
</gene>
<comment type="caution">
    <text evidence="1">The sequence shown here is derived from an EMBL/GenBank/DDBJ whole genome shotgun (WGS) entry which is preliminary data.</text>
</comment>
<name>A0AAV4JGI3_9GAST</name>
<accession>A0AAV4JGI3</accession>
<dbReference type="AlphaFoldDB" id="A0AAV4JGI3"/>
<organism evidence="1 2">
    <name type="scientific">Elysia marginata</name>
    <dbReference type="NCBI Taxonomy" id="1093978"/>
    <lineage>
        <taxon>Eukaryota</taxon>
        <taxon>Metazoa</taxon>
        <taxon>Spiralia</taxon>
        <taxon>Lophotrochozoa</taxon>
        <taxon>Mollusca</taxon>
        <taxon>Gastropoda</taxon>
        <taxon>Heterobranchia</taxon>
        <taxon>Euthyneura</taxon>
        <taxon>Panpulmonata</taxon>
        <taxon>Sacoglossa</taxon>
        <taxon>Placobranchoidea</taxon>
        <taxon>Plakobranchidae</taxon>
        <taxon>Elysia</taxon>
    </lineage>
</organism>
<reference evidence="1 2" key="1">
    <citation type="journal article" date="2021" name="Elife">
        <title>Chloroplast acquisition without the gene transfer in kleptoplastic sea slugs, Plakobranchus ocellatus.</title>
        <authorList>
            <person name="Maeda T."/>
            <person name="Takahashi S."/>
            <person name="Yoshida T."/>
            <person name="Shimamura S."/>
            <person name="Takaki Y."/>
            <person name="Nagai Y."/>
            <person name="Toyoda A."/>
            <person name="Suzuki Y."/>
            <person name="Arimoto A."/>
            <person name="Ishii H."/>
            <person name="Satoh N."/>
            <person name="Nishiyama T."/>
            <person name="Hasebe M."/>
            <person name="Maruyama T."/>
            <person name="Minagawa J."/>
            <person name="Obokata J."/>
            <person name="Shigenobu S."/>
        </authorList>
    </citation>
    <scope>NUCLEOTIDE SEQUENCE [LARGE SCALE GENOMIC DNA]</scope>
</reference>
<evidence type="ECO:0000313" key="1">
    <source>
        <dbReference type="EMBL" id="GFS21914.1"/>
    </source>
</evidence>